<feature type="compositionally biased region" description="Polar residues" evidence="1">
    <location>
        <begin position="151"/>
        <end position="177"/>
    </location>
</feature>
<dbReference type="AlphaFoldDB" id="A0AAD5QX27"/>
<feature type="region of interest" description="Disordered" evidence="1">
    <location>
        <begin position="246"/>
        <end position="341"/>
    </location>
</feature>
<gene>
    <name evidence="2" type="ORF">KIN20_024982</name>
</gene>
<feature type="region of interest" description="Disordered" evidence="1">
    <location>
        <begin position="358"/>
        <end position="390"/>
    </location>
</feature>
<feature type="region of interest" description="Disordered" evidence="1">
    <location>
        <begin position="146"/>
        <end position="234"/>
    </location>
</feature>
<keyword evidence="3" id="KW-1185">Reference proteome</keyword>
<feature type="region of interest" description="Disordered" evidence="1">
    <location>
        <begin position="22"/>
        <end position="47"/>
    </location>
</feature>
<feature type="compositionally biased region" description="Low complexity" evidence="1">
    <location>
        <begin position="374"/>
        <end position="385"/>
    </location>
</feature>
<dbReference type="Proteomes" id="UP001196413">
    <property type="component" value="Unassembled WGS sequence"/>
</dbReference>
<organism evidence="2 3">
    <name type="scientific">Parelaphostrongylus tenuis</name>
    <name type="common">Meningeal worm</name>
    <dbReference type="NCBI Taxonomy" id="148309"/>
    <lineage>
        <taxon>Eukaryota</taxon>
        <taxon>Metazoa</taxon>
        <taxon>Ecdysozoa</taxon>
        <taxon>Nematoda</taxon>
        <taxon>Chromadorea</taxon>
        <taxon>Rhabditida</taxon>
        <taxon>Rhabditina</taxon>
        <taxon>Rhabditomorpha</taxon>
        <taxon>Strongyloidea</taxon>
        <taxon>Metastrongylidae</taxon>
        <taxon>Parelaphostrongylus</taxon>
    </lineage>
</organism>
<dbReference type="EMBL" id="JAHQIW010005074">
    <property type="protein sequence ID" value="KAJ1364812.1"/>
    <property type="molecule type" value="Genomic_DNA"/>
</dbReference>
<sequence length="418" mass="44780">MSDDFDEFVDAIDFERPAVECSVVGPSPRSETTVSTDSTTDVPIKSHDTDEAKAVGTRSYSCSPERDIVQSSALFTTPVVDSSVFSRRDRLTALRRRMREEFGAMDLAPPYGGTATNDCDSISLASEATSMHSWHRRVIASPQTVVVHPSDSVSTRAVPSIPGTSDHTQLSSNTTDEPTGLFVSSSPPTSTPSTTRAPMSPTGPPPSHPPPPLPFTNDLRAPPPLPPRNPSVRLPDPIAVELIARLNASEDADSTTDRPPPVSMSETTHQPPPTQSQKMSSTSNDSLLSSTESRRRGHTKTNSLDRGLTLAKSLKTGPFPPPSNKSNSLTRQEVSDDGEECARNTAAEGVILQITTTLIGDQSPRNGDLEPIASESSSMSSPSSDLSKKMKEVKIGKGKKLARQCVDEVKKVIGKGLW</sequence>
<evidence type="ECO:0000313" key="2">
    <source>
        <dbReference type="EMBL" id="KAJ1364812.1"/>
    </source>
</evidence>
<evidence type="ECO:0000256" key="1">
    <source>
        <dbReference type="SAM" id="MobiDB-lite"/>
    </source>
</evidence>
<reference evidence="2" key="1">
    <citation type="submission" date="2021-06" db="EMBL/GenBank/DDBJ databases">
        <title>Parelaphostrongylus tenuis whole genome reference sequence.</title>
        <authorList>
            <person name="Garwood T.J."/>
            <person name="Larsen P.A."/>
            <person name="Fountain-Jones N.M."/>
            <person name="Garbe J.R."/>
            <person name="Macchietto M.G."/>
            <person name="Kania S.A."/>
            <person name="Gerhold R.W."/>
            <person name="Richards J.E."/>
            <person name="Wolf T.M."/>
        </authorList>
    </citation>
    <scope>NUCLEOTIDE SEQUENCE</scope>
    <source>
        <strain evidence="2">MNPRO001-30</strain>
        <tissue evidence="2">Meninges</tissue>
    </source>
</reference>
<accession>A0AAD5QX27</accession>
<feature type="compositionally biased region" description="Polar residues" evidence="1">
    <location>
        <begin position="264"/>
        <end position="279"/>
    </location>
</feature>
<feature type="compositionally biased region" description="Low complexity" evidence="1">
    <location>
        <begin position="280"/>
        <end position="291"/>
    </location>
</feature>
<name>A0AAD5QX27_PARTN</name>
<proteinExistence type="predicted"/>
<protein>
    <submittedName>
        <fullName evidence="2">Uncharacterized protein</fullName>
    </submittedName>
</protein>
<feature type="compositionally biased region" description="Pro residues" evidence="1">
    <location>
        <begin position="201"/>
        <end position="214"/>
    </location>
</feature>
<feature type="compositionally biased region" description="Low complexity" evidence="1">
    <location>
        <begin position="32"/>
        <end position="42"/>
    </location>
</feature>
<evidence type="ECO:0000313" key="3">
    <source>
        <dbReference type="Proteomes" id="UP001196413"/>
    </source>
</evidence>
<feature type="compositionally biased region" description="Low complexity" evidence="1">
    <location>
        <begin position="184"/>
        <end position="200"/>
    </location>
</feature>
<comment type="caution">
    <text evidence="2">The sequence shown here is derived from an EMBL/GenBank/DDBJ whole genome shotgun (WGS) entry which is preliminary data.</text>
</comment>